<reference evidence="3" key="1">
    <citation type="submission" date="2017-02" db="UniProtKB">
        <authorList>
            <consortium name="WormBaseParasite"/>
        </authorList>
    </citation>
    <scope>IDENTIFICATION</scope>
</reference>
<sequence length="43" mass="5010">MLMCIQQVLRVIATLSGNNDFDLWVTMQVCFLSCLNHYYHNSS</sequence>
<dbReference type="WBParaSite" id="HPLM_0002094201-mRNA-1">
    <property type="protein sequence ID" value="HPLM_0002094201-mRNA-1"/>
    <property type="gene ID" value="HPLM_0002094201"/>
</dbReference>
<dbReference type="AlphaFoldDB" id="A0A0N4X9A0"/>
<evidence type="ECO:0000313" key="2">
    <source>
        <dbReference type="Proteomes" id="UP000268014"/>
    </source>
</evidence>
<keyword evidence="2" id="KW-1185">Reference proteome</keyword>
<name>A0A0N4X9A0_HAEPC</name>
<gene>
    <name evidence="1" type="ORF">HPLM_LOCUS20934</name>
</gene>
<accession>A0A0N4X9A0</accession>
<dbReference type="Proteomes" id="UP000268014">
    <property type="component" value="Unassembled WGS sequence"/>
</dbReference>
<evidence type="ECO:0000313" key="1">
    <source>
        <dbReference type="EMBL" id="VDO86846.1"/>
    </source>
</evidence>
<protein>
    <submittedName>
        <fullName evidence="1 3">Uncharacterized protein</fullName>
    </submittedName>
</protein>
<proteinExistence type="predicted"/>
<reference evidence="1 2" key="2">
    <citation type="submission" date="2018-11" db="EMBL/GenBank/DDBJ databases">
        <authorList>
            <consortium name="Pathogen Informatics"/>
        </authorList>
    </citation>
    <scope>NUCLEOTIDE SEQUENCE [LARGE SCALE GENOMIC DNA]</scope>
    <source>
        <strain evidence="1 2">MHpl1</strain>
    </source>
</reference>
<dbReference type="EMBL" id="UZAF01022732">
    <property type="protein sequence ID" value="VDO86846.1"/>
    <property type="molecule type" value="Genomic_DNA"/>
</dbReference>
<evidence type="ECO:0000313" key="3">
    <source>
        <dbReference type="WBParaSite" id="HPLM_0002094201-mRNA-1"/>
    </source>
</evidence>
<organism evidence="3">
    <name type="scientific">Haemonchus placei</name>
    <name type="common">Barber's pole worm</name>
    <dbReference type="NCBI Taxonomy" id="6290"/>
    <lineage>
        <taxon>Eukaryota</taxon>
        <taxon>Metazoa</taxon>
        <taxon>Ecdysozoa</taxon>
        <taxon>Nematoda</taxon>
        <taxon>Chromadorea</taxon>
        <taxon>Rhabditida</taxon>
        <taxon>Rhabditina</taxon>
        <taxon>Rhabditomorpha</taxon>
        <taxon>Strongyloidea</taxon>
        <taxon>Trichostrongylidae</taxon>
        <taxon>Haemonchus</taxon>
    </lineage>
</organism>